<dbReference type="SUPFAM" id="SSF56935">
    <property type="entry name" value="Porins"/>
    <property type="match status" value="1"/>
</dbReference>
<comment type="similarity">
    <text evidence="2">Belongs to the OmpP1/FadL family.</text>
</comment>
<name>A0ABQ6LYD2_9GAMM</name>
<keyword evidence="6" id="KW-0472">Membrane</keyword>
<keyword evidence="3" id="KW-1134">Transmembrane beta strand</keyword>
<comment type="subcellular location">
    <subcellularLocation>
        <location evidence="1">Cell outer membrane</location>
        <topology evidence="1">Multi-pass membrane protein</topology>
    </subcellularLocation>
</comment>
<evidence type="ECO:0000313" key="10">
    <source>
        <dbReference type="Proteomes" id="UP001224392"/>
    </source>
</evidence>
<accession>A0ABQ6LYD2</accession>
<keyword evidence="4" id="KW-0812">Transmembrane</keyword>
<keyword evidence="10" id="KW-1185">Reference proteome</keyword>
<dbReference type="PANTHER" id="PTHR35093:SF8">
    <property type="entry name" value="OUTER MEMBRANE PROTEIN NMB0088-RELATED"/>
    <property type="match status" value="1"/>
</dbReference>
<evidence type="ECO:0000256" key="7">
    <source>
        <dbReference type="ARBA" id="ARBA00023237"/>
    </source>
</evidence>
<evidence type="ECO:0000313" key="9">
    <source>
        <dbReference type="EMBL" id="GMG87052.1"/>
    </source>
</evidence>
<dbReference type="Proteomes" id="UP001224392">
    <property type="component" value="Unassembled WGS sequence"/>
</dbReference>
<gene>
    <name evidence="9" type="ORF">MNKW57_13730</name>
</gene>
<keyword evidence="7" id="KW-0998">Cell outer membrane</keyword>
<evidence type="ECO:0000256" key="8">
    <source>
        <dbReference type="SAM" id="SignalP"/>
    </source>
</evidence>
<evidence type="ECO:0000256" key="1">
    <source>
        <dbReference type="ARBA" id="ARBA00004571"/>
    </source>
</evidence>
<dbReference type="PANTHER" id="PTHR35093">
    <property type="entry name" value="OUTER MEMBRANE PROTEIN NMB0088-RELATED"/>
    <property type="match status" value="1"/>
</dbReference>
<feature type="signal peptide" evidence="8">
    <location>
        <begin position="1"/>
        <end position="21"/>
    </location>
</feature>
<evidence type="ECO:0000256" key="4">
    <source>
        <dbReference type="ARBA" id="ARBA00022692"/>
    </source>
</evidence>
<evidence type="ECO:0000256" key="5">
    <source>
        <dbReference type="ARBA" id="ARBA00022729"/>
    </source>
</evidence>
<dbReference type="RefSeq" id="WP_285763692.1">
    <property type="nucleotide sequence ID" value="NZ_BSYJ01000003.1"/>
</dbReference>
<comment type="caution">
    <text evidence="9">The sequence shown here is derived from an EMBL/GenBank/DDBJ whole genome shotgun (WGS) entry which is preliminary data.</text>
</comment>
<evidence type="ECO:0000256" key="6">
    <source>
        <dbReference type="ARBA" id="ARBA00023136"/>
    </source>
</evidence>
<reference evidence="9 10" key="1">
    <citation type="submission" date="2023-04" db="EMBL/GenBank/DDBJ databases">
        <title>Marinobulbifer ophiurae gen. nov., sp. Nov., isolate from tissue of brittle star Ophioplocus japonicus.</title>
        <authorList>
            <person name="Kawano K."/>
            <person name="Sawayama S."/>
            <person name="Nakagawa S."/>
        </authorList>
    </citation>
    <scope>NUCLEOTIDE SEQUENCE [LARGE SCALE GENOMIC DNA]</scope>
    <source>
        <strain evidence="9 10">NKW57</strain>
    </source>
</reference>
<dbReference type="Gene3D" id="2.40.160.60">
    <property type="entry name" value="Outer membrane protein transport protein (OMPP1/FadL/TodX)"/>
    <property type="match status" value="1"/>
</dbReference>
<evidence type="ECO:0000256" key="2">
    <source>
        <dbReference type="ARBA" id="ARBA00008163"/>
    </source>
</evidence>
<proteinExistence type="inferred from homology"/>
<dbReference type="InterPro" id="IPR005017">
    <property type="entry name" value="OMPP1/FadL/TodX"/>
</dbReference>
<organism evidence="9 10">
    <name type="scientific">Biformimicrobium ophioploci</name>
    <dbReference type="NCBI Taxonomy" id="3036711"/>
    <lineage>
        <taxon>Bacteria</taxon>
        <taxon>Pseudomonadati</taxon>
        <taxon>Pseudomonadota</taxon>
        <taxon>Gammaproteobacteria</taxon>
        <taxon>Cellvibrionales</taxon>
        <taxon>Microbulbiferaceae</taxon>
        <taxon>Biformimicrobium</taxon>
    </lineage>
</organism>
<protein>
    <submittedName>
        <fullName evidence="9">Outer membrane protein transport protein</fullName>
    </submittedName>
</protein>
<sequence>MFRRNLLSTACMLSVASVSHASGLLLYEYGSPDTGYASAGRSARADDASTIASNPAGMMRLEGHELLAGGAAVYSDISLSLDRDLTTFEGGSGGEPVGFVPAASVFYVGEGDERWKWGIGMYGNFGSPLEYDSDWAGRYRLQEVILLGLNIAPTVAYQLTDTVSVGLGVNFFYSIFEQKVGINNISLQGDLPDGRLKFEDTNWDVGANFGILYEPCPETRFGFQYTSSIEFDPTDRLTFENLGPILGAAVERNGLQGARLRLGLEVPQTAMISGYHQFDNNWAILGNIGWQDWSEFGLVEISLRAEEATSVTVDRGYEDTWHAAIGAETLVDCWKVSFGIAYDEGMLSDSNRTVDLPVGDEWRFGAGGRRMLSETMELGLQYTLRWNGDLDLDQEGGPLNGDVYGTYEDVSAHFFSATINMRF</sequence>
<keyword evidence="5 8" id="KW-0732">Signal</keyword>
<dbReference type="Pfam" id="PF03349">
    <property type="entry name" value="Toluene_X"/>
    <property type="match status" value="1"/>
</dbReference>
<evidence type="ECO:0000256" key="3">
    <source>
        <dbReference type="ARBA" id="ARBA00022452"/>
    </source>
</evidence>
<dbReference type="EMBL" id="BSYJ01000003">
    <property type="protein sequence ID" value="GMG87052.1"/>
    <property type="molecule type" value="Genomic_DNA"/>
</dbReference>
<feature type="chain" id="PRO_5047125912" evidence="8">
    <location>
        <begin position="22"/>
        <end position="423"/>
    </location>
</feature>